<dbReference type="Gene3D" id="3.40.30.10">
    <property type="entry name" value="Glutaredoxin"/>
    <property type="match status" value="1"/>
</dbReference>
<dbReference type="Pfam" id="PF14595">
    <property type="entry name" value="Thioredoxin_9"/>
    <property type="match status" value="1"/>
</dbReference>
<dbReference type="InterPro" id="IPR036249">
    <property type="entry name" value="Thioredoxin-like_sf"/>
</dbReference>
<evidence type="ECO:0008006" key="3">
    <source>
        <dbReference type="Google" id="ProtNLM"/>
    </source>
</evidence>
<dbReference type="KEGG" id="mpi:Mpet_2464"/>
<keyword evidence="2" id="KW-1185">Reference proteome</keyword>
<dbReference type="GeneID" id="9744957"/>
<dbReference type="STRING" id="679926.Mpet_2464"/>
<proteinExistence type="predicted"/>
<reference evidence="1 2" key="1">
    <citation type="journal article" date="2010" name="Stand. Genomic Sci.">
        <title>Complete genome sequence of Methanoplanus petrolearius type strain (SEBR 4847).</title>
        <authorList>
            <person name="Brambilla E."/>
            <person name="Djao O.D."/>
            <person name="Daligault H."/>
            <person name="Lapidus A."/>
            <person name="Lucas S."/>
            <person name="Hammon N."/>
            <person name="Nolan M."/>
            <person name="Tice H."/>
            <person name="Cheng J.F."/>
            <person name="Han C."/>
            <person name="Tapia R."/>
            <person name="Goodwin L."/>
            <person name="Pitluck S."/>
            <person name="Liolios K."/>
            <person name="Ivanova N."/>
            <person name="Mavromatis K."/>
            <person name="Mikhailova N."/>
            <person name="Pati A."/>
            <person name="Chen A."/>
            <person name="Palaniappan K."/>
            <person name="Land M."/>
            <person name="Hauser L."/>
            <person name="Chang Y.J."/>
            <person name="Jeffries C.D."/>
            <person name="Rohde M."/>
            <person name="Spring S."/>
            <person name="Sikorski J."/>
            <person name="Goker M."/>
            <person name="Woyke T."/>
            <person name="Bristow J."/>
            <person name="Eisen J.A."/>
            <person name="Markowitz V."/>
            <person name="Hugenholtz P."/>
            <person name="Kyrpides N.C."/>
            <person name="Klenk H.P."/>
        </authorList>
    </citation>
    <scope>NUCLEOTIDE SEQUENCE [LARGE SCALE GENOMIC DNA]</scope>
    <source>
        <strain evidence="2">DSM 11571 / OCM 486 / SEBR 4847</strain>
    </source>
</reference>
<gene>
    <name evidence="1" type="ordered locus">Mpet_2464</name>
</gene>
<evidence type="ECO:0000313" key="1">
    <source>
        <dbReference type="EMBL" id="ADN37208.1"/>
    </source>
</evidence>
<dbReference type="SUPFAM" id="SSF52833">
    <property type="entry name" value="Thioredoxin-like"/>
    <property type="match status" value="1"/>
</dbReference>
<sequence length="92" mass="10307" precursor="true">MQKTKFLIALFLILIVSIQAVQAYDGDQNISQNYSQKVAAANTTVTVFYSSHCISCDRVIPFIENLTESYPEIEVNYLSRNNQPAFIGDGIL</sequence>
<dbReference type="AlphaFoldDB" id="E1REG5"/>
<dbReference type="RefSeq" id="WP_013330385.1">
    <property type="nucleotide sequence ID" value="NC_014507.1"/>
</dbReference>
<dbReference type="Proteomes" id="UP000006565">
    <property type="component" value="Chromosome"/>
</dbReference>
<dbReference type="eggNOG" id="arCOG01975">
    <property type="taxonomic scope" value="Archaea"/>
</dbReference>
<name>E1REG5_METP4</name>
<organism evidence="1 2">
    <name type="scientific">Methanolacinia petrolearia (strain DSM 11571 / OCM 486 / SEBR 4847)</name>
    <name type="common">Methanoplanus petrolearius</name>
    <dbReference type="NCBI Taxonomy" id="679926"/>
    <lineage>
        <taxon>Archaea</taxon>
        <taxon>Methanobacteriati</taxon>
        <taxon>Methanobacteriota</taxon>
        <taxon>Stenosarchaea group</taxon>
        <taxon>Methanomicrobia</taxon>
        <taxon>Methanomicrobiales</taxon>
        <taxon>Methanomicrobiaceae</taxon>
        <taxon>Methanolacinia</taxon>
    </lineage>
</organism>
<dbReference type="HOGENOM" id="CLU_2406401_0_0_2"/>
<accession>E1REG5</accession>
<evidence type="ECO:0000313" key="2">
    <source>
        <dbReference type="Proteomes" id="UP000006565"/>
    </source>
</evidence>
<dbReference type="EMBL" id="CP002117">
    <property type="protein sequence ID" value="ADN37208.1"/>
    <property type="molecule type" value="Genomic_DNA"/>
</dbReference>
<protein>
    <recommendedName>
        <fullName evidence="3">Thioredoxin domain-containing protein</fullName>
    </recommendedName>
</protein>